<evidence type="ECO:0000259" key="7">
    <source>
        <dbReference type="Pfam" id="PF13700"/>
    </source>
</evidence>
<accession>A0A0H3KYS6</accession>
<protein>
    <submittedName>
        <fullName evidence="8">ISBmu14 transposase</fullName>
    </submittedName>
</protein>
<feature type="domain" description="Tn3 transposase DDE" evidence="6">
    <location>
        <begin position="580"/>
        <end position="966"/>
    </location>
</feature>
<dbReference type="GO" id="GO:0003677">
    <property type="term" value="F:DNA binding"/>
    <property type="evidence" value="ECO:0007669"/>
    <property type="project" value="UniProtKB-KW"/>
</dbReference>
<dbReference type="AlphaFoldDB" id="A0A0H3KYS6"/>
<evidence type="ECO:0000256" key="2">
    <source>
        <dbReference type="ARBA" id="ARBA00022578"/>
    </source>
</evidence>
<dbReference type="GeneID" id="93171796"/>
<organism evidence="8 9">
    <name type="scientific">Burkholderia multivorans (strain ATCC 17616 / 249)</name>
    <dbReference type="NCBI Taxonomy" id="395019"/>
    <lineage>
        <taxon>Bacteria</taxon>
        <taxon>Pseudomonadati</taxon>
        <taxon>Pseudomonadota</taxon>
        <taxon>Betaproteobacteria</taxon>
        <taxon>Burkholderiales</taxon>
        <taxon>Burkholderiaceae</taxon>
        <taxon>Burkholderia</taxon>
        <taxon>Burkholderia cepacia complex</taxon>
    </lineage>
</organism>
<feature type="region of interest" description="Disordered" evidence="5">
    <location>
        <begin position="978"/>
        <end position="1015"/>
    </location>
</feature>
<feature type="compositionally biased region" description="Polar residues" evidence="5">
    <location>
        <begin position="988"/>
        <end position="1001"/>
    </location>
</feature>
<evidence type="ECO:0000256" key="4">
    <source>
        <dbReference type="ARBA" id="ARBA00023172"/>
    </source>
</evidence>
<keyword evidence="3" id="KW-0238">DNA-binding</keyword>
<reference evidence="8 9" key="1">
    <citation type="submission" date="2007-04" db="EMBL/GenBank/DDBJ databases">
        <title>Complete genome sequence of Burkholderia multivorans ATCC 17616.</title>
        <authorList>
            <person name="Ohtsubo Y."/>
            <person name="Yamashita A."/>
            <person name="Kurokawa K."/>
            <person name="Takami H."/>
            <person name="Yuhara S."/>
            <person name="Nishiyama E."/>
            <person name="Endo R."/>
            <person name="Miyazaki R."/>
            <person name="Ono A."/>
            <person name="Yano K."/>
            <person name="Ito M."/>
            <person name="Sota M."/>
            <person name="Yuji N."/>
            <person name="Hattori M."/>
            <person name="Tsuda M."/>
        </authorList>
    </citation>
    <scope>NUCLEOTIDE SEQUENCE [LARGE SCALE GENOMIC DNA]</scope>
    <source>
        <strain evidence="9">ATCC 17616 / 249</strain>
    </source>
</reference>
<dbReference type="GO" id="GO:0004803">
    <property type="term" value="F:transposase activity"/>
    <property type="evidence" value="ECO:0007669"/>
    <property type="project" value="InterPro"/>
</dbReference>
<dbReference type="Pfam" id="PF13700">
    <property type="entry name" value="DUF4158"/>
    <property type="match status" value="1"/>
</dbReference>
<comment type="similarity">
    <text evidence="1">Belongs to the transposase 7 family.</text>
</comment>
<name>A0A0H3KYS6_BURM1</name>
<dbReference type="eggNOG" id="COG4644">
    <property type="taxonomic scope" value="Bacteria"/>
</dbReference>
<dbReference type="InterPro" id="IPR002513">
    <property type="entry name" value="Tn3_Tnp_DDE_dom"/>
</dbReference>
<dbReference type="InterPro" id="IPR025296">
    <property type="entry name" value="DUF4158"/>
</dbReference>
<dbReference type="KEGG" id="bmj:BMULJ_05732"/>
<dbReference type="NCBIfam" id="NF033527">
    <property type="entry name" value="transpos_Tn3"/>
    <property type="match status" value="1"/>
</dbReference>
<dbReference type="STRING" id="395019.BMULJ_05732"/>
<evidence type="ECO:0000256" key="1">
    <source>
        <dbReference type="ARBA" id="ARBA00009402"/>
    </source>
</evidence>
<dbReference type="Proteomes" id="UP000008815">
    <property type="component" value="Chromosome 3"/>
</dbReference>
<dbReference type="EMBL" id="AP009387">
    <property type="protein sequence ID" value="BAG47550.1"/>
    <property type="molecule type" value="Genomic_DNA"/>
</dbReference>
<dbReference type="KEGG" id="bmu:Bmul_5790"/>
<dbReference type="HOGENOM" id="CLU_009098_1_0_4"/>
<dbReference type="Pfam" id="PF01526">
    <property type="entry name" value="DDE_Tnp_Tn3"/>
    <property type="match status" value="1"/>
</dbReference>
<evidence type="ECO:0000259" key="6">
    <source>
        <dbReference type="Pfam" id="PF01526"/>
    </source>
</evidence>
<proteinExistence type="inferred from homology"/>
<evidence type="ECO:0000256" key="5">
    <source>
        <dbReference type="SAM" id="MobiDB-lite"/>
    </source>
</evidence>
<gene>
    <name evidence="8" type="ordered locus">BMULJ_05732</name>
</gene>
<dbReference type="RefSeq" id="WP_012218150.1">
    <property type="nucleotide sequence ID" value="NC_010087.1"/>
</dbReference>
<keyword evidence="4" id="KW-0233">DNA recombination</keyword>
<evidence type="ECO:0000313" key="9">
    <source>
        <dbReference type="Proteomes" id="UP000008815"/>
    </source>
</evidence>
<evidence type="ECO:0000313" key="8">
    <source>
        <dbReference type="EMBL" id="BAG47550.1"/>
    </source>
</evidence>
<evidence type="ECO:0000256" key="3">
    <source>
        <dbReference type="ARBA" id="ARBA00023125"/>
    </source>
</evidence>
<keyword evidence="2" id="KW-0815">Transposition</keyword>
<dbReference type="GO" id="GO:0006313">
    <property type="term" value="P:DNA transposition"/>
    <property type="evidence" value="ECO:0007669"/>
    <property type="project" value="InterPro"/>
</dbReference>
<feature type="domain" description="DUF4158" evidence="7">
    <location>
        <begin position="6"/>
        <end position="169"/>
    </location>
</feature>
<keyword evidence="9" id="KW-1185">Reference proteome</keyword>
<sequence>MPRRSILSASERDSLLAMPEELDDLIRHYTFSEPDLSLIRQRRGDANRLGYAVQLCLLRYPGQGWSTATEVPLAMLQWIGQQLGIDPACWPQYAKREETRREHLLELRAQLGLSPFNLSHYRTAVHALVGLAMQTDKGIVLAQALVEHLRRQTILLPREAVIERICAEAITRSTRQIYRILTEPLSEEHGQRLDRLLQRRADGRMTWLAWLRQPPGKASSRQMLQHIDRLKLLQAVNLPAGLDRLIHRNRLLKIAREGGQMTPHDLGKFEPRRRHATLAAIVMEATATVTDEIVELHDRIVGKLFNTAKKKHRERFHRSGKAINDKVRLFGKLGRALLKAKEDGGDAFQAIESVMSWDAFTRSVTEAEQLAQPEAFDFLHEIGDHYATLRRYVPAFLEVLKLRAAPAAADVLEAIDTIRAMDSDGARKVPADAPTKFIKPRWKPLVFTDAGLDRRYYELCALSELKNALRSGDIWVQGSRQYKDFDDYLLPAEKFEAIRQENLLPLPITTDCERYLAERRRLLEQRLEAVNRLAAANDLPDAIITDSGMKITPLDAVVPDAAEALIAQTALMLPRVKITELLMEVDAWTGFTRHFTHLKTGETTQDKTLLLTTILADAINLGLTKMAEACPGTSYAKLAWLQAWHIRDETYSQALAELVNAQHVHPFATYWGDGTTSSSDGQRFRAGGRAQSTGHVNPKYGAEPGRMFYTHISDQYAPFYPNLVNVGVRDATYVLDGLLYHESDLRIQEHYTDTNGFTDHVFALMHLLGFRFAPRIRDLDDMKLYVPGSVKDYPALAAMIGDTYNEKHIQRSWEEVLRLATSIRQGTVTASLMLRKLGSYPRQNGLALALREIGRIERTLFILDWLQNVELRRRVHVGLNKGEARNALARAVFFCRLGEIRDRSFEAQRYRASGLNLVTAAIVQWNTVYLERAVQAMHARGLPVDVALLPYLSPLGWEHVNLTGDYVWRQSQKLPAGTFRPLRPVPETQLSTPRATQSTSGDIEPEAIPGEADGI</sequence>
<dbReference type="InterPro" id="IPR047653">
    <property type="entry name" value="Tn3-like_transpos"/>
</dbReference>